<keyword evidence="2" id="KW-1185">Reference proteome</keyword>
<dbReference type="InParanoid" id="K1WX92"/>
<evidence type="ECO:0000313" key="1">
    <source>
        <dbReference type="EMBL" id="EKD05339.1"/>
    </source>
</evidence>
<accession>K1WX92</accession>
<gene>
    <name evidence="1" type="ORF">A1Q2_00361</name>
</gene>
<comment type="caution">
    <text evidence="1">The sequence shown here is derived from an EMBL/GenBank/DDBJ whole genome shotgun (WGS) entry which is preliminary data.</text>
</comment>
<reference evidence="1 2" key="1">
    <citation type="journal article" date="2012" name="Eukaryot. Cell">
        <title>Genome sequence of the Trichosporon asahii environmental strain CBS 8904.</title>
        <authorList>
            <person name="Yang R.Y."/>
            <person name="Li H.T."/>
            <person name="Zhu H."/>
            <person name="Zhou G.P."/>
            <person name="Wang M."/>
            <person name="Wang L."/>
        </authorList>
    </citation>
    <scope>NUCLEOTIDE SEQUENCE [LARGE SCALE GENOMIC DNA]</scope>
    <source>
        <strain evidence="1 2">CBS 8904</strain>
    </source>
</reference>
<dbReference type="HOGENOM" id="CLU_1147880_0_0_1"/>
<name>K1WX92_TRIAC</name>
<sequence length="264" mass="30343">MPNIWLGDYALGCGHHFQEGDVTLVSSDNQPFKISSARLFAASAAGDVSVGPLVIQFTDYEIETAPVLCLFLTFLTRRVVLGNYPSTDTLIRLVRFAKKWDCPRVIKKLIQALQSALENGAIDLKSICIVGTALDNLRLCEAVVLQAATLSKSNRPWKSWELPSEWEHLIPEEYHDALCWGAVKERSHTAERRCVVDLWPRFLRQLYYRQQSRSYVTPQDVANEFRARVNKVKMEQRVGRRLLRWVEESRYAEYDDPEVQAVRE</sequence>
<organism evidence="1 2">
    <name type="scientific">Trichosporon asahii var. asahii (strain CBS 8904)</name>
    <name type="common">Yeast</name>
    <dbReference type="NCBI Taxonomy" id="1220162"/>
    <lineage>
        <taxon>Eukaryota</taxon>
        <taxon>Fungi</taxon>
        <taxon>Dikarya</taxon>
        <taxon>Basidiomycota</taxon>
        <taxon>Agaricomycotina</taxon>
        <taxon>Tremellomycetes</taxon>
        <taxon>Trichosporonales</taxon>
        <taxon>Trichosporonaceae</taxon>
        <taxon>Trichosporon</taxon>
    </lineage>
</organism>
<protein>
    <recommendedName>
        <fullName evidence="3">BTB domain-containing protein</fullName>
    </recommendedName>
</protein>
<proteinExistence type="predicted"/>
<dbReference type="EMBL" id="AMBO01000129">
    <property type="protein sequence ID" value="EKD05339.1"/>
    <property type="molecule type" value="Genomic_DNA"/>
</dbReference>
<evidence type="ECO:0000313" key="2">
    <source>
        <dbReference type="Proteomes" id="UP000006757"/>
    </source>
</evidence>
<dbReference type="AlphaFoldDB" id="K1WX92"/>
<dbReference type="Proteomes" id="UP000006757">
    <property type="component" value="Unassembled WGS sequence"/>
</dbReference>
<evidence type="ECO:0008006" key="3">
    <source>
        <dbReference type="Google" id="ProtNLM"/>
    </source>
</evidence>